<feature type="non-terminal residue" evidence="4">
    <location>
        <position position="157"/>
    </location>
</feature>
<comment type="caution">
    <text evidence="4">The sequence shown here is derived from an EMBL/GenBank/DDBJ whole genome shotgun (WGS) entry which is preliminary data.</text>
</comment>
<dbReference type="GO" id="GO:0015159">
    <property type="term" value="F:polysaccharide transmembrane transporter activity"/>
    <property type="evidence" value="ECO:0007669"/>
    <property type="project" value="InterPro"/>
</dbReference>
<dbReference type="EMBL" id="DRNF01000165">
    <property type="protein sequence ID" value="HHJ80503.1"/>
    <property type="molecule type" value="Genomic_DNA"/>
</dbReference>
<dbReference type="Pfam" id="PF02563">
    <property type="entry name" value="Poly_export"/>
    <property type="match status" value="1"/>
</dbReference>
<dbReference type="PANTHER" id="PTHR33619:SF3">
    <property type="entry name" value="POLYSACCHARIDE EXPORT PROTEIN GFCE-RELATED"/>
    <property type="match status" value="1"/>
</dbReference>
<keyword evidence="1" id="KW-0732">Signal</keyword>
<dbReference type="InterPro" id="IPR049712">
    <property type="entry name" value="Poly_export"/>
</dbReference>
<gene>
    <name evidence="4" type="ORF">ENJ65_02600</name>
</gene>
<feature type="domain" description="Soluble ligand binding" evidence="3">
    <location>
        <begin position="107"/>
        <end position="156"/>
    </location>
</feature>
<accession>A0A832J4M3</accession>
<dbReference type="InterPro" id="IPR003715">
    <property type="entry name" value="Poly_export_N"/>
</dbReference>
<dbReference type="Pfam" id="PF10531">
    <property type="entry name" value="SLBB"/>
    <property type="match status" value="1"/>
</dbReference>
<evidence type="ECO:0000256" key="1">
    <source>
        <dbReference type="ARBA" id="ARBA00022729"/>
    </source>
</evidence>
<dbReference type="PROSITE" id="PS51257">
    <property type="entry name" value="PROKAR_LIPOPROTEIN"/>
    <property type="match status" value="1"/>
</dbReference>
<name>A0A832J4M3_9GAMM</name>
<sequence>MWKPFVWVLFSFLACFAVIAEGEESKGSSPYFLAPGDVLEISVWQEENLQKQALVAPDGMITFPLAGNLQAAGHSIGQLQEELKKRLSSYLSDPVVTVALLNNSGNVVFVIGKVNKPGEFPVQRRVDVLQALSMAGGFTPFADKDDIIVLRRSENGK</sequence>
<evidence type="ECO:0000259" key="2">
    <source>
        <dbReference type="Pfam" id="PF02563"/>
    </source>
</evidence>
<feature type="domain" description="Polysaccharide export protein N-terminal" evidence="2">
    <location>
        <begin position="28"/>
        <end position="100"/>
    </location>
</feature>
<protein>
    <submittedName>
        <fullName evidence="4">Polysaccharide export protein</fullName>
    </submittedName>
</protein>
<reference evidence="4" key="1">
    <citation type="journal article" date="2020" name="mSystems">
        <title>Genome- and Community-Level Interaction Insights into Carbon Utilization and Element Cycling Functions of Hydrothermarchaeota in Hydrothermal Sediment.</title>
        <authorList>
            <person name="Zhou Z."/>
            <person name="Liu Y."/>
            <person name="Xu W."/>
            <person name="Pan J."/>
            <person name="Luo Z.H."/>
            <person name="Li M."/>
        </authorList>
    </citation>
    <scope>NUCLEOTIDE SEQUENCE [LARGE SCALE GENOMIC DNA]</scope>
    <source>
        <strain evidence="4">HyVt-505</strain>
    </source>
</reference>
<evidence type="ECO:0000259" key="3">
    <source>
        <dbReference type="Pfam" id="PF10531"/>
    </source>
</evidence>
<organism evidence="4">
    <name type="scientific">Candidatus Tenderia electrophaga</name>
    <dbReference type="NCBI Taxonomy" id="1748243"/>
    <lineage>
        <taxon>Bacteria</taxon>
        <taxon>Pseudomonadati</taxon>
        <taxon>Pseudomonadota</taxon>
        <taxon>Gammaproteobacteria</taxon>
        <taxon>Candidatus Tenderiales</taxon>
        <taxon>Candidatus Tenderiaceae</taxon>
        <taxon>Candidatus Tenderia</taxon>
    </lineage>
</organism>
<dbReference type="Gene3D" id="3.10.560.10">
    <property type="entry name" value="Outer membrane lipoprotein wza domain like"/>
    <property type="match status" value="1"/>
</dbReference>
<evidence type="ECO:0000313" key="4">
    <source>
        <dbReference type="EMBL" id="HHJ80503.1"/>
    </source>
</evidence>
<dbReference type="InterPro" id="IPR019554">
    <property type="entry name" value="Soluble_ligand-bd"/>
</dbReference>
<proteinExistence type="predicted"/>
<dbReference type="PANTHER" id="PTHR33619">
    <property type="entry name" value="POLYSACCHARIDE EXPORT PROTEIN GFCE-RELATED"/>
    <property type="match status" value="1"/>
</dbReference>
<dbReference type="AlphaFoldDB" id="A0A832J4M3"/>
<dbReference type="Proteomes" id="UP000885832">
    <property type="component" value="Unassembled WGS sequence"/>
</dbReference>
<dbReference type="Gene3D" id="3.30.1950.10">
    <property type="entry name" value="wza like domain"/>
    <property type="match status" value="1"/>
</dbReference>